<evidence type="ECO:0000313" key="5">
    <source>
        <dbReference type="EMBL" id="MFC0632974.1"/>
    </source>
</evidence>
<protein>
    <submittedName>
        <fullName evidence="5">Tetratricopeptide repeat protein</fullName>
    </submittedName>
</protein>
<dbReference type="InterPro" id="IPR019734">
    <property type="entry name" value="TPR_rpt"/>
</dbReference>
<dbReference type="Gene3D" id="1.25.40.10">
    <property type="entry name" value="Tetratricopeptide repeat domain"/>
    <property type="match status" value="3"/>
</dbReference>
<evidence type="ECO:0000313" key="6">
    <source>
        <dbReference type="Proteomes" id="UP001589906"/>
    </source>
</evidence>
<dbReference type="RefSeq" id="WP_376834392.1">
    <property type="nucleotide sequence ID" value="NZ_JBHLSW010000003.1"/>
</dbReference>
<dbReference type="PANTHER" id="PTHR45586">
    <property type="entry name" value="TPR REPEAT-CONTAINING PROTEIN PA4667"/>
    <property type="match status" value="1"/>
</dbReference>
<name>A0ABV6R1C6_9CAUL</name>
<dbReference type="PROSITE" id="PS50005">
    <property type="entry name" value="TPR"/>
    <property type="match status" value="1"/>
</dbReference>
<proteinExistence type="predicted"/>
<gene>
    <name evidence="5" type="ORF">ACFFGE_03660</name>
</gene>
<evidence type="ECO:0000256" key="4">
    <source>
        <dbReference type="SAM" id="SignalP"/>
    </source>
</evidence>
<evidence type="ECO:0000256" key="2">
    <source>
        <dbReference type="ARBA" id="ARBA00022803"/>
    </source>
</evidence>
<evidence type="ECO:0000256" key="3">
    <source>
        <dbReference type="PROSITE-ProRule" id="PRU00339"/>
    </source>
</evidence>
<dbReference type="SUPFAM" id="SSF48452">
    <property type="entry name" value="TPR-like"/>
    <property type="match status" value="2"/>
</dbReference>
<feature type="signal peptide" evidence="4">
    <location>
        <begin position="1"/>
        <end position="23"/>
    </location>
</feature>
<dbReference type="InterPro" id="IPR051012">
    <property type="entry name" value="CellSynth/LPSAsmb/PSIAsmb"/>
</dbReference>
<dbReference type="SMART" id="SM00028">
    <property type="entry name" value="TPR"/>
    <property type="match status" value="7"/>
</dbReference>
<keyword evidence="4" id="KW-0732">Signal</keyword>
<dbReference type="Proteomes" id="UP001589906">
    <property type="component" value="Unassembled WGS sequence"/>
</dbReference>
<organism evidence="5 6">
    <name type="scientific">Brevundimonas balnearis</name>
    <dbReference type="NCBI Taxonomy" id="1572858"/>
    <lineage>
        <taxon>Bacteria</taxon>
        <taxon>Pseudomonadati</taxon>
        <taxon>Pseudomonadota</taxon>
        <taxon>Alphaproteobacteria</taxon>
        <taxon>Caulobacterales</taxon>
        <taxon>Caulobacteraceae</taxon>
        <taxon>Brevundimonas</taxon>
    </lineage>
</organism>
<keyword evidence="1" id="KW-0677">Repeat</keyword>
<keyword evidence="2 3" id="KW-0802">TPR repeat</keyword>
<reference evidence="5 6" key="1">
    <citation type="submission" date="2024-09" db="EMBL/GenBank/DDBJ databases">
        <authorList>
            <person name="Sun Q."/>
            <person name="Mori K."/>
        </authorList>
    </citation>
    <scope>NUCLEOTIDE SEQUENCE [LARGE SCALE GENOMIC DNA]</scope>
    <source>
        <strain evidence="5 6">NCAIM B.02621</strain>
    </source>
</reference>
<dbReference type="PANTHER" id="PTHR45586:SF1">
    <property type="entry name" value="LIPOPOLYSACCHARIDE ASSEMBLY PROTEIN B"/>
    <property type="match status" value="1"/>
</dbReference>
<dbReference type="InterPro" id="IPR011990">
    <property type="entry name" value="TPR-like_helical_dom_sf"/>
</dbReference>
<dbReference type="EMBL" id="JBHLSW010000003">
    <property type="protein sequence ID" value="MFC0632974.1"/>
    <property type="molecule type" value="Genomic_DNA"/>
</dbReference>
<feature type="chain" id="PRO_5046948760" evidence="4">
    <location>
        <begin position="24"/>
        <end position="585"/>
    </location>
</feature>
<dbReference type="Pfam" id="PF14559">
    <property type="entry name" value="TPR_19"/>
    <property type="match status" value="2"/>
</dbReference>
<sequence length="585" mass="61519">MSDRLKSFALAGAILALAGGAVADDGPPRITLQPDLSGRLADAEGRSAYGLFLAGRSAVGAGETALAADYFGQVADIADGEARVRQQAFTAALLTGDVAQAAATAPTGDELPPVLIEAGRLATVVHAFAEGRARDAHRQLQAAPIAEPHARAARFIAPWIAAAAGDWDTALAPVEAGSDARTAVFARFQRAQLLEARGRRSEADAAYAELVAASPDIALFRSAYGAFLERTRRRDAALAVYQAEGRPQGRVEEGIERLSRNGRPPALPGLRERAGAALTAAATAAIGDRAYEFAIAYLHMSLALNDDEGARLLLGQTLTEAGMSLPARLVYAEVSPDQPEFYAQARMAIAYNLEAAGEADAAVAEARRALAATPDAAATHYGLAGLLMQTEQFDAALELLNGPVLNTANQGPDVRFLRGAAYESVGRGPEAEAELWAALQAAPNDPNILNYLGYLWVDRGGRVEEGAEMIARAFAAAPDNGNIQDSLGWAQYRQGQYEAAVQTLEGAVAKEPANAEIVGHLADAYWQVGRRREAGFLWSRVLTLDADEDQRAAAEAKLEVGLDAYEARIEAAGGGAPVQTAGMDR</sequence>
<keyword evidence="6" id="KW-1185">Reference proteome</keyword>
<accession>A0ABV6R1C6</accession>
<comment type="caution">
    <text evidence="5">The sequence shown here is derived from an EMBL/GenBank/DDBJ whole genome shotgun (WGS) entry which is preliminary data.</text>
</comment>
<evidence type="ECO:0000256" key="1">
    <source>
        <dbReference type="ARBA" id="ARBA00022737"/>
    </source>
</evidence>
<feature type="repeat" description="TPR" evidence="3">
    <location>
        <begin position="481"/>
        <end position="514"/>
    </location>
</feature>